<dbReference type="GO" id="GO:0032266">
    <property type="term" value="F:phosphatidylinositol-3-phosphate binding"/>
    <property type="evidence" value="ECO:0007669"/>
    <property type="project" value="InterPro"/>
</dbReference>
<evidence type="ECO:0000259" key="10">
    <source>
        <dbReference type="PROSITE" id="PS50195"/>
    </source>
</evidence>
<organism evidence="11 12">
    <name type="scientific">Hypholoma sublateritium (strain FD-334 SS-4)</name>
    <dbReference type="NCBI Taxonomy" id="945553"/>
    <lineage>
        <taxon>Eukaryota</taxon>
        <taxon>Fungi</taxon>
        <taxon>Dikarya</taxon>
        <taxon>Basidiomycota</taxon>
        <taxon>Agaricomycotina</taxon>
        <taxon>Agaricomycetes</taxon>
        <taxon>Agaricomycetidae</taxon>
        <taxon>Agaricales</taxon>
        <taxon>Agaricineae</taxon>
        <taxon>Strophariaceae</taxon>
        <taxon>Hypholoma</taxon>
    </lineage>
</organism>
<dbReference type="STRING" id="945553.A0A0D2MAZ0"/>
<evidence type="ECO:0000256" key="4">
    <source>
        <dbReference type="ARBA" id="ARBA00022554"/>
    </source>
</evidence>
<evidence type="ECO:0000256" key="7">
    <source>
        <dbReference type="ARBA" id="ARBA00033728"/>
    </source>
</evidence>
<evidence type="ECO:0000256" key="3">
    <source>
        <dbReference type="ARBA" id="ARBA00007426"/>
    </source>
</evidence>
<proteinExistence type="inferred from homology"/>
<feature type="non-terminal residue" evidence="11">
    <location>
        <position position="1"/>
    </location>
</feature>
<dbReference type="InterPro" id="IPR001683">
    <property type="entry name" value="PX_dom"/>
</dbReference>
<gene>
    <name evidence="11" type="ORF">HYPSUDRAFT_123533</name>
</gene>
<evidence type="ECO:0000256" key="8">
    <source>
        <dbReference type="ARBA" id="ARBA00033774"/>
    </source>
</evidence>
<reference evidence="12" key="1">
    <citation type="submission" date="2014-04" db="EMBL/GenBank/DDBJ databases">
        <title>Evolutionary Origins and Diversification of the Mycorrhizal Mutualists.</title>
        <authorList>
            <consortium name="DOE Joint Genome Institute"/>
            <consortium name="Mycorrhizal Genomics Consortium"/>
            <person name="Kohler A."/>
            <person name="Kuo A."/>
            <person name="Nagy L.G."/>
            <person name="Floudas D."/>
            <person name="Copeland A."/>
            <person name="Barry K.W."/>
            <person name="Cichocki N."/>
            <person name="Veneault-Fourrey C."/>
            <person name="LaButti K."/>
            <person name="Lindquist E.A."/>
            <person name="Lipzen A."/>
            <person name="Lundell T."/>
            <person name="Morin E."/>
            <person name="Murat C."/>
            <person name="Riley R."/>
            <person name="Ohm R."/>
            <person name="Sun H."/>
            <person name="Tunlid A."/>
            <person name="Henrissat B."/>
            <person name="Grigoriev I.V."/>
            <person name="Hibbett D.S."/>
            <person name="Martin F."/>
        </authorList>
    </citation>
    <scope>NUCLEOTIDE SEQUENCE [LARGE SCALE GENOMIC DNA]</scope>
    <source>
        <strain evidence="12">FD-334 SS-4</strain>
    </source>
</reference>
<accession>A0A0D2MAZ0</accession>
<keyword evidence="12" id="KW-1185">Reference proteome</keyword>
<dbReference type="PROSITE" id="PS50195">
    <property type="entry name" value="PX"/>
    <property type="match status" value="1"/>
</dbReference>
<dbReference type="GO" id="GO:0005774">
    <property type="term" value="C:vacuolar membrane"/>
    <property type="evidence" value="ECO:0007669"/>
    <property type="project" value="UniProtKB-SubCell"/>
</dbReference>
<dbReference type="OrthoDB" id="10254720at2759"/>
<comment type="similarity">
    <text evidence="3">Belongs to the YPT35 family.</text>
</comment>
<dbReference type="AlphaFoldDB" id="A0A0D2MAZ0"/>
<dbReference type="Proteomes" id="UP000054270">
    <property type="component" value="Unassembled WGS sequence"/>
</dbReference>
<dbReference type="InterPro" id="IPR036871">
    <property type="entry name" value="PX_dom_sf"/>
</dbReference>
<feature type="non-terminal residue" evidence="11">
    <location>
        <position position="214"/>
    </location>
</feature>
<dbReference type="GO" id="GO:0010008">
    <property type="term" value="C:endosome membrane"/>
    <property type="evidence" value="ECO:0007669"/>
    <property type="project" value="UniProtKB-SubCell"/>
</dbReference>
<keyword evidence="5" id="KW-0967">Endosome</keyword>
<dbReference type="SUPFAM" id="SSF64268">
    <property type="entry name" value="PX domain"/>
    <property type="match status" value="1"/>
</dbReference>
<evidence type="ECO:0000256" key="2">
    <source>
        <dbReference type="ARBA" id="ARBA00004177"/>
    </source>
</evidence>
<keyword evidence="4" id="KW-0926">Vacuole</keyword>
<evidence type="ECO:0000256" key="1">
    <source>
        <dbReference type="ARBA" id="ARBA00004148"/>
    </source>
</evidence>
<feature type="domain" description="PX" evidence="10">
    <location>
        <begin position="104"/>
        <end position="214"/>
    </location>
</feature>
<comment type="subcellular location">
    <subcellularLocation>
        <location evidence="2">Endosome</location>
    </subcellularLocation>
    <subcellularLocation>
        <location evidence="1">Vacuole membrane</location>
        <topology evidence="1">Peripheral membrane protein</topology>
    </subcellularLocation>
</comment>
<evidence type="ECO:0000313" key="11">
    <source>
        <dbReference type="EMBL" id="KJA20553.1"/>
    </source>
</evidence>
<name>A0A0D2MAZ0_HYPSF</name>
<evidence type="ECO:0000313" key="12">
    <source>
        <dbReference type="Proteomes" id="UP000054270"/>
    </source>
</evidence>
<evidence type="ECO:0000256" key="6">
    <source>
        <dbReference type="ARBA" id="ARBA00023136"/>
    </source>
</evidence>
<protein>
    <recommendedName>
        <fullName evidence="8">Endosomal/vacuolar adapter protein YPT35</fullName>
    </recommendedName>
    <alternativeName>
        <fullName evidence="9">PX domain-containing protein YPT35</fullName>
    </alternativeName>
</protein>
<dbReference type="InterPro" id="IPR037917">
    <property type="entry name" value="Ypt35_PX"/>
</dbReference>
<evidence type="ECO:0000256" key="9">
    <source>
        <dbReference type="ARBA" id="ARBA00033785"/>
    </source>
</evidence>
<dbReference type="CDD" id="cd07280">
    <property type="entry name" value="PX_YPT35"/>
    <property type="match status" value="1"/>
</dbReference>
<keyword evidence="6" id="KW-0472">Membrane</keyword>
<dbReference type="Gene3D" id="3.30.1520.10">
    <property type="entry name" value="Phox-like domain"/>
    <property type="match status" value="1"/>
</dbReference>
<comment type="function">
    <text evidence="7">Recruits the lipid transfer protein VPS13 to endosomal and vacuolar membranes.</text>
</comment>
<evidence type="ECO:0000256" key="5">
    <source>
        <dbReference type="ARBA" id="ARBA00022753"/>
    </source>
</evidence>
<sequence>HPFAHSTAKLELVPNASIRGDGIDVEAEAQLYDELCRTYEDETENFVQSNTAPGAQPHKSAKLNKRKRPLSLLPAESIFSADIFLADNTSPSSSTSSLFAQDVTISGWTTVGDKDKARKAGAYVAYDCAIVTREGTTMHILKRYTAFEELYERLKRTLPSSILPFLPSLPPKAPLARFRPAFLDSRRKLLQFWLASVLLHPEIGGREAVRDWVL</sequence>
<dbReference type="Pfam" id="PF00787">
    <property type="entry name" value="PX"/>
    <property type="match status" value="1"/>
</dbReference>
<dbReference type="EMBL" id="KN817566">
    <property type="protein sequence ID" value="KJA20553.1"/>
    <property type="molecule type" value="Genomic_DNA"/>
</dbReference>
<dbReference type="OMA" id="CQAVREW"/>